<evidence type="ECO:0000256" key="1">
    <source>
        <dbReference type="SAM" id="MobiDB-lite"/>
    </source>
</evidence>
<keyword evidence="3" id="KW-1185">Reference proteome</keyword>
<keyword evidence="2" id="KW-0346">Stress response</keyword>
<feature type="region of interest" description="Disordered" evidence="1">
    <location>
        <begin position="69"/>
        <end position="92"/>
    </location>
</feature>
<evidence type="ECO:0000313" key="2">
    <source>
        <dbReference type="EMBL" id="MCI26578.1"/>
    </source>
</evidence>
<name>A0A392QQQ2_9FABA</name>
<dbReference type="PANTHER" id="PTHR46183">
    <property type="entry name" value="PROTEIN CLMP1"/>
    <property type="match status" value="1"/>
</dbReference>
<dbReference type="InterPro" id="IPR044517">
    <property type="entry name" value="PHOX1-4"/>
</dbReference>
<evidence type="ECO:0000313" key="3">
    <source>
        <dbReference type="Proteomes" id="UP000265520"/>
    </source>
</evidence>
<dbReference type="Proteomes" id="UP000265520">
    <property type="component" value="Unassembled WGS sequence"/>
</dbReference>
<sequence>EEKLGEQGSSGMRSQIHLFWGNMLFERSQVEFKLGMSDWKRKLDASVERFKIAGASQADVSTVLNKHCSNGNAKDGEIKGSSRTPNVIKMMK</sequence>
<dbReference type="AlphaFoldDB" id="A0A392QQQ2"/>
<comment type="caution">
    <text evidence="2">The sequence shown here is derived from an EMBL/GenBank/DDBJ whole genome shotgun (WGS) entry which is preliminary data.</text>
</comment>
<dbReference type="PANTHER" id="PTHR46183:SF8">
    <property type="entry name" value="PROTEIN CLMP1"/>
    <property type="match status" value="1"/>
</dbReference>
<protein>
    <submittedName>
        <fullName evidence="2">Putative heat shock protein 70 (HSP70)-interacting protein</fullName>
    </submittedName>
</protein>
<feature type="non-terminal residue" evidence="2">
    <location>
        <position position="1"/>
    </location>
</feature>
<proteinExistence type="predicted"/>
<reference evidence="2 3" key="1">
    <citation type="journal article" date="2018" name="Front. Plant Sci.">
        <title>Red Clover (Trifolium pratense) and Zigzag Clover (T. medium) - A Picture of Genomic Similarities and Differences.</title>
        <authorList>
            <person name="Dluhosova J."/>
            <person name="Istvanek J."/>
            <person name="Nedelnik J."/>
            <person name="Repkova J."/>
        </authorList>
    </citation>
    <scope>NUCLEOTIDE SEQUENCE [LARGE SCALE GENOMIC DNA]</scope>
    <source>
        <strain evidence="3">cv. 10/8</strain>
        <tissue evidence="2">Leaf</tissue>
    </source>
</reference>
<dbReference type="EMBL" id="LXQA010154137">
    <property type="protein sequence ID" value="MCI26578.1"/>
    <property type="molecule type" value="Genomic_DNA"/>
</dbReference>
<organism evidence="2 3">
    <name type="scientific">Trifolium medium</name>
    <dbReference type="NCBI Taxonomy" id="97028"/>
    <lineage>
        <taxon>Eukaryota</taxon>
        <taxon>Viridiplantae</taxon>
        <taxon>Streptophyta</taxon>
        <taxon>Embryophyta</taxon>
        <taxon>Tracheophyta</taxon>
        <taxon>Spermatophyta</taxon>
        <taxon>Magnoliopsida</taxon>
        <taxon>eudicotyledons</taxon>
        <taxon>Gunneridae</taxon>
        <taxon>Pentapetalae</taxon>
        <taxon>rosids</taxon>
        <taxon>fabids</taxon>
        <taxon>Fabales</taxon>
        <taxon>Fabaceae</taxon>
        <taxon>Papilionoideae</taxon>
        <taxon>50 kb inversion clade</taxon>
        <taxon>NPAAA clade</taxon>
        <taxon>Hologalegina</taxon>
        <taxon>IRL clade</taxon>
        <taxon>Trifolieae</taxon>
        <taxon>Trifolium</taxon>
    </lineage>
</organism>
<accession>A0A392QQQ2</accession>